<dbReference type="Pfam" id="PF13302">
    <property type="entry name" value="Acetyltransf_3"/>
    <property type="match status" value="1"/>
</dbReference>
<dbReference type="RefSeq" id="WP_004615841.1">
    <property type="nucleotide sequence ID" value="NZ_APMP01000002.1"/>
</dbReference>
<proteinExistence type="predicted"/>
<reference evidence="2 3" key="1">
    <citation type="journal article" date="2013" name="Genome Announc.">
        <title>Draft Genome Sequence for Caulobacter sp. Strain OR37, a Bacterium Tolerant to Heavy Metals.</title>
        <authorList>
            <person name="Utturkar S.M."/>
            <person name="Bollmann A."/>
            <person name="Brzoska R.M."/>
            <person name="Klingeman D.M."/>
            <person name="Epstein S.E."/>
            <person name="Palumbo A.V."/>
            <person name="Brown S.D."/>
        </authorList>
    </citation>
    <scope>NUCLEOTIDE SEQUENCE [LARGE SCALE GENOMIC DNA]</scope>
    <source>
        <strain evidence="2 3">OR37</strain>
    </source>
</reference>
<dbReference type="OrthoDB" id="6293260at2"/>
<dbReference type="STRING" id="1292034.OR37_00717"/>
<dbReference type="Proteomes" id="UP000013063">
    <property type="component" value="Unassembled WGS sequence"/>
</dbReference>
<name>R0D4T3_CAUVI</name>
<dbReference type="SUPFAM" id="SSF55729">
    <property type="entry name" value="Acyl-CoA N-acyltransferases (Nat)"/>
    <property type="match status" value="1"/>
</dbReference>
<keyword evidence="3" id="KW-1185">Reference proteome</keyword>
<evidence type="ECO:0000313" key="2">
    <source>
        <dbReference type="EMBL" id="ENZ83415.1"/>
    </source>
</evidence>
<protein>
    <submittedName>
        <fullName evidence="2">Acetyltransferase, ribosomal protein N-acetylase</fullName>
    </submittedName>
</protein>
<keyword evidence="2" id="KW-0689">Ribosomal protein</keyword>
<keyword evidence="2" id="KW-0808">Transferase</keyword>
<dbReference type="AlphaFoldDB" id="R0D4T3"/>
<dbReference type="Gene3D" id="3.40.630.30">
    <property type="match status" value="1"/>
</dbReference>
<dbReference type="GO" id="GO:0005840">
    <property type="term" value="C:ribosome"/>
    <property type="evidence" value="ECO:0007669"/>
    <property type="project" value="UniProtKB-KW"/>
</dbReference>
<dbReference type="PATRIC" id="fig|1292034.3.peg.712"/>
<dbReference type="GO" id="GO:0016747">
    <property type="term" value="F:acyltransferase activity, transferring groups other than amino-acyl groups"/>
    <property type="evidence" value="ECO:0007669"/>
    <property type="project" value="InterPro"/>
</dbReference>
<evidence type="ECO:0000259" key="1">
    <source>
        <dbReference type="Pfam" id="PF13302"/>
    </source>
</evidence>
<organism evidence="2 3">
    <name type="scientific">Caulobacter vibrioides OR37</name>
    <dbReference type="NCBI Taxonomy" id="1292034"/>
    <lineage>
        <taxon>Bacteria</taxon>
        <taxon>Pseudomonadati</taxon>
        <taxon>Pseudomonadota</taxon>
        <taxon>Alphaproteobacteria</taxon>
        <taxon>Caulobacterales</taxon>
        <taxon>Caulobacteraceae</taxon>
        <taxon>Caulobacter</taxon>
    </lineage>
</organism>
<dbReference type="InterPro" id="IPR000182">
    <property type="entry name" value="GNAT_dom"/>
</dbReference>
<feature type="domain" description="N-acetyltransferase" evidence="1">
    <location>
        <begin position="6"/>
        <end position="147"/>
    </location>
</feature>
<dbReference type="InterPro" id="IPR051531">
    <property type="entry name" value="N-acetyltransferase"/>
</dbReference>
<evidence type="ECO:0000313" key="3">
    <source>
        <dbReference type="Proteomes" id="UP000013063"/>
    </source>
</evidence>
<dbReference type="InterPro" id="IPR016181">
    <property type="entry name" value="Acyl_CoA_acyltransferase"/>
</dbReference>
<sequence length="175" mass="19236">MIETERLILRPPVDGDRASVAAIGADPEVGRWLGGVRDRAASDLLVDRCLEHLERFGFGIGVIERKADRRVIGMAGLGYVPDGLPEEGEVEIGWRLLSEVWGQGYATEAARAWLAEGFQKIGATEIVAFTARINVASQKVMRRIGMVATPDRDFDHPLVAEGDPLRPHVTWIARP</sequence>
<gene>
    <name evidence="2" type="ORF">OR37_00717</name>
</gene>
<comment type="caution">
    <text evidence="2">The sequence shown here is derived from an EMBL/GenBank/DDBJ whole genome shotgun (WGS) entry which is preliminary data.</text>
</comment>
<accession>R0D4T3</accession>
<dbReference type="eggNOG" id="COG1670">
    <property type="taxonomic scope" value="Bacteria"/>
</dbReference>
<dbReference type="PANTHER" id="PTHR43792">
    <property type="entry name" value="GNAT FAMILY, PUTATIVE (AFU_ORTHOLOGUE AFUA_3G00765)-RELATED-RELATED"/>
    <property type="match status" value="1"/>
</dbReference>
<dbReference type="EMBL" id="APMP01000002">
    <property type="protein sequence ID" value="ENZ83415.1"/>
    <property type="molecule type" value="Genomic_DNA"/>
</dbReference>
<dbReference type="PANTHER" id="PTHR43792:SF1">
    <property type="entry name" value="N-ACETYLTRANSFERASE DOMAIN-CONTAINING PROTEIN"/>
    <property type="match status" value="1"/>
</dbReference>
<keyword evidence="2" id="KW-0687">Ribonucleoprotein</keyword>